<sequence>MKRYIAIIALGAAIGLSALCCTPALASPGEAPHYKEVKAKSLLEIDAPGAVQETISLPVIAISLEAAAPAMLPARQPQVPVTRLFYIDRTFGMNTLHKIQPNEAINHIRSWQAQRILRYINTEALSRYGSPN</sequence>
<proteinExistence type="predicted"/>
<dbReference type="Proteomes" id="UP000282759">
    <property type="component" value="Unassembled WGS sequence"/>
</dbReference>
<dbReference type="RefSeq" id="WP_127704805.1">
    <property type="nucleotide sequence ID" value="NZ_SACK01000003.1"/>
</dbReference>
<name>A0A437MTV1_9SPHI</name>
<keyword evidence="1" id="KW-0732">Signal</keyword>
<keyword evidence="3" id="KW-1185">Reference proteome</keyword>
<evidence type="ECO:0000313" key="3">
    <source>
        <dbReference type="Proteomes" id="UP000282759"/>
    </source>
</evidence>
<evidence type="ECO:0000313" key="2">
    <source>
        <dbReference type="EMBL" id="RVU01094.1"/>
    </source>
</evidence>
<comment type="caution">
    <text evidence="2">The sequence shown here is derived from an EMBL/GenBank/DDBJ whole genome shotgun (WGS) entry which is preliminary data.</text>
</comment>
<organism evidence="2 3">
    <name type="scientific">Mucilaginibacter limnophilus</name>
    <dbReference type="NCBI Taxonomy" id="1932778"/>
    <lineage>
        <taxon>Bacteria</taxon>
        <taxon>Pseudomonadati</taxon>
        <taxon>Bacteroidota</taxon>
        <taxon>Sphingobacteriia</taxon>
        <taxon>Sphingobacteriales</taxon>
        <taxon>Sphingobacteriaceae</taxon>
        <taxon>Mucilaginibacter</taxon>
    </lineage>
</organism>
<gene>
    <name evidence="2" type="ORF">EOD41_10800</name>
</gene>
<feature type="chain" id="PRO_5019181584" evidence="1">
    <location>
        <begin position="27"/>
        <end position="132"/>
    </location>
</feature>
<protein>
    <submittedName>
        <fullName evidence="2">Uncharacterized protein</fullName>
    </submittedName>
</protein>
<reference evidence="2 3" key="1">
    <citation type="submission" date="2019-01" db="EMBL/GenBank/DDBJ databases">
        <authorList>
            <person name="Chen W.-M."/>
        </authorList>
    </citation>
    <scope>NUCLEOTIDE SEQUENCE [LARGE SCALE GENOMIC DNA]</scope>
    <source>
        <strain evidence="2 3">YBJ-36</strain>
    </source>
</reference>
<dbReference type="AlphaFoldDB" id="A0A437MTV1"/>
<evidence type="ECO:0000256" key="1">
    <source>
        <dbReference type="SAM" id="SignalP"/>
    </source>
</evidence>
<feature type="signal peptide" evidence="1">
    <location>
        <begin position="1"/>
        <end position="26"/>
    </location>
</feature>
<accession>A0A437MTV1</accession>
<dbReference type="EMBL" id="SACK01000003">
    <property type="protein sequence ID" value="RVU01094.1"/>
    <property type="molecule type" value="Genomic_DNA"/>
</dbReference>